<evidence type="ECO:0000313" key="2">
    <source>
        <dbReference type="EMBL" id="SEF11851.1"/>
    </source>
</evidence>
<protein>
    <submittedName>
        <fullName evidence="2">Uncharacterized protein</fullName>
    </submittedName>
</protein>
<reference evidence="2 3" key="1">
    <citation type="submission" date="2016-10" db="EMBL/GenBank/DDBJ databases">
        <authorList>
            <person name="de Groot N.N."/>
        </authorList>
    </citation>
    <scope>NUCLEOTIDE SEQUENCE [LARGE SCALE GENOMIC DNA]</scope>
    <source>
        <strain evidence="2 3">DSM 22274</strain>
    </source>
</reference>
<feature type="compositionally biased region" description="Basic and acidic residues" evidence="1">
    <location>
        <begin position="72"/>
        <end position="91"/>
    </location>
</feature>
<proteinExistence type="predicted"/>
<evidence type="ECO:0000313" key="3">
    <source>
        <dbReference type="Proteomes" id="UP000182725"/>
    </source>
</evidence>
<sequence length="91" mass="10174">MFADFAWKSVGGRPTGFPRTSDTERLNAALTDKFRGQTLSTQFYSRDNAVFVILEDGTGLSYSCEGKLLRQHQPDTGKEAVPKDHSELTFE</sequence>
<dbReference type="Proteomes" id="UP000182725">
    <property type="component" value="Unassembled WGS sequence"/>
</dbReference>
<accession>A0A1H5PFK2</accession>
<organism evidence="2 3">
    <name type="scientific">Arthrobacter alpinus</name>
    <dbReference type="NCBI Taxonomy" id="656366"/>
    <lineage>
        <taxon>Bacteria</taxon>
        <taxon>Bacillati</taxon>
        <taxon>Actinomycetota</taxon>
        <taxon>Actinomycetes</taxon>
        <taxon>Micrococcales</taxon>
        <taxon>Micrococcaceae</taxon>
        <taxon>Arthrobacter</taxon>
    </lineage>
</organism>
<feature type="region of interest" description="Disordered" evidence="1">
    <location>
        <begin position="71"/>
        <end position="91"/>
    </location>
</feature>
<dbReference type="AlphaFoldDB" id="A0A1H5PFK2"/>
<name>A0A1H5PFK2_9MICC</name>
<dbReference type="EMBL" id="FNTV01000002">
    <property type="protein sequence ID" value="SEF11851.1"/>
    <property type="molecule type" value="Genomic_DNA"/>
</dbReference>
<gene>
    <name evidence="2" type="ORF">SAMN04489740_4151</name>
</gene>
<evidence type="ECO:0000256" key="1">
    <source>
        <dbReference type="SAM" id="MobiDB-lite"/>
    </source>
</evidence>